<dbReference type="Proteomes" id="UP000323000">
    <property type="component" value="Chromosome 4"/>
</dbReference>
<dbReference type="AlphaFoldDB" id="A0A5C7I7P6"/>
<accession>A0A5C7I7P6</accession>
<keyword evidence="3 4" id="KW-0964">Secreted</keyword>
<dbReference type="EMBL" id="VAHF01000004">
    <property type="protein sequence ID" value="TXG64799.1"/>
    <property type="molecule type" value="Genomic_DNA"/>
</dbReference>
<gene>
    <name evidence="5" type="ORF">EZV62_011793</name>
</gene>
<evidence type="ECO:0000256" key="1">
    <source>
        <dbReference type="ARBA" id="ARBA00010746"/>
    </source>
</evidence>
<evidence type="ECO:0000256" key="3">
    <source>
        <dbReference type="ARBA" id="ARBA00022525"/>
    </source>
</evidence>
<keyword evidence="4" id="KW-0052">Apoplast</keyword>
<comment type="function">
    <text evidence="4">Dirigent proteins impart stereoselectivity on the phenoxy radical-coupling reaction, yielding optically active lignans from two molecules of coniferyl alcohol in the biosynthesis of lignans, flavonolignans, and alkaloids and thus plays a central role in plant secondary metabolism.</text>
</comment>
<dbReference type="OrthoDB" id="1864232at2759"/>
<evidence type="ECO:0000313" key="5">
    <source>
        <dbReference type="EMBL" id="TXG64799.1"/>
    </source>
</evidence>
<name>A0A5C7I7P6_9ROSI</name>
<evidence type="ECO:0000313" key="6">
    <source>
        <dbReference type="Proteomes" id="UP000323000"/>
    </source>
</evidence>
<comment type="subunit">
    <text evidence="2 4">Homodimer.</text>
</comment>
<dbReference type="GO" id="GO:0009699">
    <property type="term" value="P:phenylpropanoid biosynthetic process"/>
    <property type="evidence" value="ECO:0007669"/>
    <property type="project" value="UniProtKB-ARBA"/>
</dbReference>
<comment type="caution">
    <text evidence="5">The sequence shown here is derived from an EMBL/GenBank/DDBJ whole genome shotgun (WGS) entry which is preliminary data.</text>
</comment>
<dbReference type="PANTHER" id="PTHR21495">
    <property type="entry name" value="NUCLEOPORIN-RELATED"/>
    <property type="match status" value="1"/>
</dbReference>
<dbReference type="Gene3D" id="2.40.480.10">
    <property type="entry name" value="Allene oxide cyclase-like"/>
    <property type="match status" value="1"/>
</dbReference>
<reference evidence="6" key="1">
    <citation type="journal article" date="2019" name="Gigascience">
        <title>De novo genome assembly of the endangered Acer yangbiense, a plant species with extremely small populations endemic to Yunnan Province, China.</title>
        <authorList>
            <person name="Yang J."/>
            <person name="Wariss H.M."/>
            <person name="Tao L."/>
            <person name="Zhang R."/>
            <person name="Yun Q."/>
            <person name="Hollingsworth P."/>
            <person name="Dao Z."/>
            <person name="Luo G."/>
            <person name="Guo H."/>
            <person name="Ma Y."/>
            <person name="Sun W."/>
        </authorList>
    </citation>
    <scope>NUCLEOTIDE SEQUENCE [LARGE SCALE GENOMIC DNA]</scope>
    <source>
        <strain evidence="6">cv. Malutang</strain>
    </source>
</reference>
<dbReference type="InterPro" id="IPR044859">
    <property type="entry name" value="Allene_oxi_cyc_Dirigent"/>
</dbReference>
<comment type="similarity">
    <text evidence="1 4">Belongs to the plant dirigent protein family.</text>
</comment>
<dbReference type="Pfam" id="PF03018">
    <property type="entry name" value="Dirigent"/>
    <property type="match status" value="1"/>
</dbReference>
<evidence type="ECO:0000256" key="4">
    <source>
        <dbReference type="RuleBase" id="RU363099"/>
    </source>
</evidence>
<keyword evidence="6" id="KW-1185">Reference proteome</keyword>
<proteinExistence type="inferred from homology"/>
<evidence type="ECO:0000256" key="2">
    <source>
        <dbReference type="ARBA" id="ARBA00011738"/>
    </source>
</evidence>
<sequence>MWRGPRHKHVYRLWCGPRSIPVRSTSQAELDLIMVFNFGFTEGMYKDNSISILGLNSAMNPIQEMSIVGGTGIFRLARGYVIAQTHWFEPAFGDAIVGYNVTIVH</sequence>
<dbReference type="InterPro" id="IPR004265">
    <property type="entry name" value="Dirigent"/>
</dbReference>
<dbReference type="GO" id="GO:0048046">
    <property type="term" value="C:apoplast"/>
    <property type="evidence" value="ECO:0007669"/>
    <property type="project" value="UniProtKB-SubCell"/>
</dbReference>
<organism evidence="5 6">
    <name type="scientific">Acer yangbiense</name>
    <dbReference type="NCBI Taxonomy" id="1000413"/>
    <lineage>
        <taxon>Eukaryota</taxon>
        <taxon>Viridiplantae</taxon>
        <taxon>Streptophyta</taxon>
        <taxon>Embryophyta</taxon>
        <taxon>Tracheophyta</taxon>
        <taxon>Spermatophyta</taxon>
        <taxon>Magnoliopsida</taxon>
        <taxon>eudicotyledons</taxon>
        <taxon>Gunneridae</taxon>
        <taxon>Pentapetalae</taxon>
        <taxon>rosids</taxon>
        <taxon>malvids</taxon>
        <taxon>Sapindales</taxon>
        <taxon>Sapindaceae</taxon>
        <taxon>Hippocastanoideae</taxon>
        <taxon>Acereae</taxon>
        <taxon>Acer</taxon>
    </lineage>
</organism>
<protein>
    <recommendedName>
        <fullName evidence="4">Dirigent protein</fullName>
    </recommendedName>
</protein>
<comment type="subcellular location">
    <subcellularLocation>
        <location evidence="4">Secreted</location>
        <location evidence="4">Extracellular space</location>
        <location evidence="4">Apoplast</location>
    </subcellularLocation>
</comment>